<feature type="signal peptide" evidence="10">
    <location>
        <begin position="1"/>
        <end position="19"/>
    </location>
</feature>
<evidence type="ECO:0000256" key="9">
    <source>
        <dbReference type="SAM" id="MobiDB-lite"/>
    </source>
</evidence>
<proteinExistence type="inferred from homology"/>
<dbReference type="Proteomes" id="UP000323506">
    <property type="component" value="Chromosome A02"/>
</dbReference>
<evidence type="ECO:0000259" key="11">
    <source>
        <dbReference type="SMART" id="SM00499"/>
    </source>
</evidence>
<organism evidence="12 13">
    <name type="scientific">Gossypium darwinii</name>
    <name type="common">Darwin's cotton</name>
    <name type="synonym">Gossypium barbadense var. darwinii</name>
    <dbReference type="NCBI Taxonomy" id="34276"/>
    <lineage>
        <taxon>Eukaryota</taxon>
        <taxon>Viridiplantae</taxon>
        <taxon>Streptophyta</taxon>
        <taxon>Embryophyta</taxon>
        <taxon>Tracheophyta</taxon>
        <taxon>Spermatophyta</taxon>
        <taxon>Magnoliopsida</taxon>
        <taxon>eudicotyledons</taxon>
        <taxon>Gunneridae</taxon>
        <taxon>Pentapetalae</taxon>
        <taxon>rosids</taxon>
        <taxon>malvids</taxon>
        <taxon>Malvales</taxon>
        <taxon>Malvaceae</taxon>
        <taxon>Malvoideae</taxon>
        <taxon>Gossypium</taxon>
    </lineage>
</organism>
<dbReference type="SUPFAM" id="SSF47699">
    <property type="entry name" value="Bifunctional inhibitor/lipid-transfer protein/seed storage 2S albumin"/>
    <property type="match status" value="1"/>
</dbReference>
<dbReference type="SMART" id="SM00499">
    <property type="entry name" value="AAI"/>
    <property type="match status" value="1"/>
</dbReference>
<dbReference type="SMR" id="A0A5D2H9X5"/>
<dbReference type="PANTHER" id="PTHR33044">
    <property type="entry name" value="BIFUNCTIONAL INHIBITOR/LIPID-TRANSFER PROTEIN/SEED STORAGE 2S ALBUMIN SUPERFAMILY PROTEIN-RELATED"/>
    <property type="match status" value="1"/>
</dbReference>
<dbReference type="PRINTS" id="PR00382">
    <property type="entry name" value="LIPIDTRNSFER"/>
</dbReference>
<dbReference type="InterPro" id="IPR036312">
    <property type="entry name" value="Bifun_inhib/LTP/seed_sf"/>
</dbReference>
<dbReference type="FunFam" id="1.10.110.10:FF:000001">
    <property type="entry name" value="Bifunctional inhibitor/lipid-transfer protein/seed storage 2S albumin superfamily protein"/>
    <property type="match status" value="1"/>
</dbReference>
<keyword evidence="8" id="KW-0449">Lipoprotein</keyword>
<reference evidence="12 13" key="1">
    <citation type="submission" date="2019-06" db="EMBL/GenBank/DDBJ databases">
        <title>WGS assembly of Gossypium darwinii.</title>
        <authorList>
            <person name="Chen Z.J."/>
            <person name="Sreedasyam A."/>
            <person name="Ando A."/>
            <person name="Song Q."/>
            <person name="De L."/>
            <person name="Hulse-Kemp A."/>
            <person name="Ding M."/>
            <person name="Ye W."/>
            <person name="Kirkbride R."/>
            <person name="Jenkins J."/>
            <person name="Plott C."/>
            <person name="Lovell J."/>
            <person name="Lin Y.-M."/>
            <person name="Vaughn R."/>
            <person name="Liu B."/>
            <person name="Li W."/>
            <person name="Simpson S."/>
            <person name="Scheffler B."/>
            <person name="Saski C."/>
            <person name="Grover C."/>
            <person name="Hu G."/>
            <person name="Conover J."/>
            <person name="Carlson J."/>
            <person name="Shu S."/>
            <person name="Boston L."/>
            <person name="Williams M."/>
            <person name="Peterson D."/>
            <person name="Mcgee K."/>
            <person name="Jones D."/>
            <person name="Wendel J."/>
            <person name="Stelly D."/>
            <person name="Grimwood J."/>
            <person name="Schmutz J."/>
        </authorList>
    </citation>
    <scope>NUCLEOTIDE SEQUENCE [LARGE SCALE GENOMIC DNA]</scope>
    <source>
        <strain evidence="12">1808015.09</strain>
    </source>
</reference>
<evidence type="ECO:0000256" key="8">
    <source>
        <dbReference type="ARBA" id="ARBA00023288"/>
    </source>
</evidence>
<dbReference type="GO" id="GO:0005886">
    <property type="term" value="C:plasma membrane"/>
    <property type="evidence" value="ECO:0007669"/>
    <property type="project" value="UniProtKB-SubCell"/>
</dbReference>
<dbReference type="Gene3D" id="1.10.110.10">
    <property type="entry name" value="Plant lipid-transfer and hydrophobic proteins"/>
    <property type="match status" value="1"/>
</dbReference>
<evidence type="ECO:0000256" key="2">
    <source>
        <dbReference type="ARBA" id="ARBA00009748"/>
    </source>
</evidence>
<dbReference type="CDD" id="cd00010">
    <property type="entry name" value="AAI_LTSS"/>
    <property type="match status" value="1"/>
</dbReference>
<evidence type="ECO:0000313" key="13">
    <source>
        <dbReference type="Proteomes" id="UP000323506"/>
    </source>
</evidence>
<gene>
    <name evidence="12" type="ORF">ES288_A02G040400v1</name>
</gene>
<dbReference type="EMBL" id="CM017689">
    <property type="protein sequence ID" value="TYH27077.1"/>
    <property type="molecule type" value="Genomic_DNA"/>
</dbReference>
<feature type="chain" id="PRO_5023101218" description="Bifunctional inhibitor/plant lipid transfer protein/seed storage helical domain-containing protein" evidence="10">
    <location>
        <begin position="20"/>
        <end position="148"/>
    </location>
</feature>
<evidence type="ECO:0000256" key="6">
    <source>
        <dbReference type="ARBA" id="ARBA00023157"/>
    </source>
</evidence>
<comment type="similarity">
    <text evidence="2">Belongs to the plant LTP family.</text>
</comment>
<dbReference type="Pfam" id="PF14368">
    <property type="entry name" value="LTP_2"/>
    <property type="match status" value="1"/>
</dbReference>
<feature type="region of interest" description="Disordered" evidence="9">
    <location>
        <begin position="102"/>
        <end position="124"/>
    </location>
</feature>
<evidence type="ECO:0000256" key="1">
    <source>
        <dbReference type="ARBA" id="ARBA00004609"/>
    </source>
</evidence>
<evidence type="ECO:0000256" key="3">
    <source>
        <dbReference type="ARBA" id="ARBA00022475"/>
    </source>
</evidence>
<evidence type="ECO:0000256" key="4">
    <source>
        <dbReference type="ARBA" id="ARBA00022622"/>
    </source>
</evidence>
<dbReference type="GO" id="GO:0098552">
    <property type="term" value="C:side of membrane"/>
    <property type="evidence" value="ECO:0007669"/>
    <property type="project" value="UniProtKB-KW"/>
</dbReference>
<keyword evidence="13" id="KW-1185">Reference proteome</keyword>
<name>A0A5D2H9X5_GOSDA</name>
<keyword evidence="6" id="KW-1015">Disulfide bond</keyword>
<evidence type="ECO:0000256" key="10">
    <source>
        <dbReference type="SAM" id="SignalP"/>
    </source>
</evidence>
<evidence type="ECO:0000256" key="5">
    <source>
        <dbReference type="ARBA" id="ARBA00022729"/>
    </source>
</evidence>
<dbReference type="InterPro" id="IPR016140">
    <property type="entry name" value="Bifunc_inhib/LTP/seed_store"/>
</dbReference>
<keyword evidence="4" id="KW-0336">GPI-anchor</keyword>
<dbReference type="GO" id="GO:0008289">
    <property type="term" value="F:lipid binding"/>
    <property type="evidence" value="ECO:0007669"/>
    <property type="project" value="InterPro"/>
</dbReference>
<comment type="subcellular location">
    <subcellularLocation>
        <location evidence="1">Cell membrane</location>
        <topology evidence="1">Lipid-anchor</topology>
        <topology evidence="1">GPI-anchor</topology>
    </subcellularLocation>
</comment>
<keyword evidence="4" id="KW-0472">Membrane</keyword>
<dbReference type="GO" id="GO:0006869">
    <property type="term" value="P:lipid transport"/>
    <property type="evidence" value="ECO:0007669"/>
    <property type="project" value="InterPro"/>
</dbReference>
<accession>A0A5D2H9X5</accession>
<keyword evidence="5 10" id="KW-0732">Signal</keyword>
<protein>
    <recommendedName>
        <fullName evidence="11">Bifunctional inhibitor/plant lipid transfer protein/seed storage helical domain-containing protein</fullName>
    </recommendedName>
</protein>
<sequence>MATYLVLVVVAMLCAGATAQSGCASVLIGMSPCLSYITGSSSTPSQQCCTQLANVVRSSPRCLCQVLNGGGSSFGININQTQALALPDSCNVQTPPISSCNVDAGDGSRSVPTARENGSSDGSTTKLSLSLFTFLLLATSYSSIFTSH</sequence>
<keyword evidence="7" id="KW-0325">Glycoprotein</keyword>
<dbReference type="InterPro" id="IPR043325">
    <property type="entry name" value="LTSS"/>
</dbReference>
<evidence type="ECO:0000256" key="7">
    <source>
        <dbReference type="ARBA" id="ARBA00023180"/>
    </source>
</evidence>
<dbReference type="InterPro" id="IPR000528">
    <property type="entry name" value="Plant_nsLTP"/>
</dbReference>
<dbReference type="AlphaFoldDB" id="A0A5D2H9X5"/>
<feature type="domain" description="Bifunctional inhibitor/plant lipid transfer protein/seed storage helical" evidence="11">
    <location>
        <begin position="23"/>
        <end position="100"/>
    </location>
</feature>
<evidence type="ECO:0000313" key="12">
    <source>
        <dbReference type="EMBL" id="TYH27077.1"/>
    </source>
</evidence>
<keyword evidence="3" id="KW-1003">Cell membrane</keyword>